<dbReference type="EMBL" id="AP017423">
    <property type="protein sequence ID" value="BCX67985.1"/>
    <property type="molecule type" value="Genomic_DNA"/>
</dbReference>
<gene>
    <name evidence="2" type="ORF">LAB08_R26240</name>
</gene>
<protein>
    <submittedName>
        <fullName evidence="2">Uncharacterized protein</fullName>
    </submittedName>
</protein>
<dbReference type="Proteomes" id="UP000218595">
    <property type="component" value="Chromosome"/>
</dbReference>
<keyword evidence="3" id="KW-1185">Reference proteome</keyword>
<evidence type="ECO:0000313" key="3">
    <source>
        <dbReference type="Proteomes" id="UP000218595"/>
    </source>
</evidence>
<dbReference type="RefSeq" id="WP_096511793.1">
    <property type="nucleotide sequence ID" value="NZ_AP017423.2"/>
</dbReference>
<organism evidence="2 3">
    <name type="scientific">Pseudomonas izuensis</name>
    <dbReference type="NCBI Taxonomy" id="2684212"/>
    <lineage>
        <taxon>Bacteria</taxon>
        <taxon>Pseudomonadati</taxon>
        <taxon>Pseudomonadota</taxon>
        <taxon>Gammaproteobacteria</taxon>
        <taxon>Pseudomonadales</taxon>
        <taxon>Pseudomonadaceae</taxon>
        <taxon>Pseudomonas</taxon>
    </lineage>
</organism>
<feature type="region of interest" description="Disordered" evidence="1">
    <location>
        <begin position="454"/>
        <end position="533"/>
    </location>
</feature>
<feature type="region of interest" description="Disordered" evidence="1">
    <location>
        <begin position="1"/>
        <end position="23"/>
    </location>
</feature>
<reference evidence="2 3" key="1">
    <citation type="submission" date="2016-04" db="EMBL/GenBank/DDBJ databases">
        <title>Complete genome sequence of Pseudomonas sp. LAB-08 isolated from TCE contaminated aquifer soil.</title>
        <authorList>
            <person name="Dohra H."/>
            <person name="Suzuki K."/>
            <person name="Fatma A."/>
            <person name="Inuzuka Y."/>
            <person name="Honjo M."/>
            <person name="Tashiro Y."/>
            <person name="Futamata H."/>
        </authorList>
    </citation>
    <scope>NUCLEOTIDE SEQUENCE [LARGE SCALE GENOMIC DNA]</scope>
    <source>
        <strain evidence="2 3">LAB-08</strain>
    </source>
</reference>
<proteinExistence type="predicted"/>
<name>A0ABM7RR99_9PSED</name>
<sequence length="633" mass="68423">MTAPKLEFLKNEAGEEEGLSDAGIETFRDDPYASCAREAGQNSRDAGLNNGSPVRMTFDLIVGDREDVPFHESLAGALDCCRSQAHAEKEKEFFKNACAVISQAKLPILRISDFNTKGLVGPPEKSGTVFHSLLKSSGVSKKDSETSGGSYGIGKNANFAVSDLQTVMYSTVYAEESGEQAFAAQGKVKLVSHMDENGVHRRSTGYWGFPDGFRAITTKSVVPEWMRRSEIGTSIFCAGFRQSEGWAERMTYSLVSNFFVAIHNEDMEFEVDSGRIKINSNTLEGLLSRQDIEETAEKSGHSSELEFACQLHRCLVSEAATEDILDIPGLGKIKVRILAEVGMPRRIGFVRNGMLITDNLKNFGHSFTRFNGADFIALVQPCDDAAGKVLKKLENPAHNAFSAERISDPIGRRVAEKAMRNLGDKLREMIKAFTSAPTEDSLALDELGKYFAYKGKSDSAPDPTSESDPETYTYSAARVPVRKTGDAGRNGNEGGQSGGHKGRNSAKSGGGSSNQPGNRGAGDAGTSDKRTSVDLSDVRNRIILDSQGTAKSRTLYFSSPVTGLIELVLQATGVNTPESLYPVKAGGASIKNDKILLDVKEGERNSLLVEFDEPYDGPIEVNANKVGSGEVVE</sequence>
<feature type="compositionally biased region" description="Polar residues" evidence="1">
    <location>
        <begin position="462"/>
        <end position="474"/>
    </location>
</feature>
<evidence type="ECO:0000256" key="1">
    <source>
        <dbReference type="SAM" id="MobiDB-lite"/>
    </source>
</evidence>
<evidence type="ECO:0000313" key="2">
    <source>
        <dbReference type="EMBL" id="BCX67985.1"/>
    </source>
</evidence>
<accession>A0ABM7RR99</accession>